<dbReference type="Proteomes" id="UP000001662">
    <property type="component" value="Chromosome"/>
</dbReference>
<dbReference type="PaxDb" id="610130-Closa_1392"/>
<feature type="compositionally biased region" description="Basic and acidic residues" evidence="1">
    <location>
        <begin position="463"/>
        <end position="473"/>
    </location>
</feature>
<name>D9R918_LACSW</name>
<protein>
    <submittedName>
        <fullName evidence="3">Phage head morphogenesis protein, SPP1 gp7 family</fullName>
    </submittedName>
</protein>
<evidence type="ECO:0000259" key="2">
    <source>
        <dbReference type="Pfam" id="PF04233"/>
    </source>
</evidence>
<accession>D9R918</accession>
<dbReference type="NCBIfam" id="TIGR01641">
    <property type="entry name" value="phageSPP1_gp7"/>
    <property type="match status" value="1"/>
</dbReference>
<dbReference type="RefSeq" id="WP_013272084.1">
    <property type="nucleotide sequence ID" value="NC_014376.1"/>
</dbReference>
<dbReference type="OrthoDB" id="9765386at2"/>
<feature type="region of interest" description="Disordered" evidence="1">
    <location>
        <begin position="502"/>
        <end position="524"/>
    </location>
</feature>
<dbReference type="Pfam" id="PF04233">
    <property type="entry name" value="Phage_Mu_F"/>
    <property type="match status" value="1"/>
</dbReference>
<organism evidence="3 4">
    <name type="scientific">Lacrimispora saccharolytica (strain ATCC 35040 / DSM 2544 / NRCC 2533 / WM1)</name>
    <name type="common">Clostridium saccharolyticum</name>
    <dbReference type="NCBI Taxonomy" id="610130"/>
    <lineage>
        <taxon>Bacteria</taxon>
        <taxon>Bacillati</taxon>
        <taxon>Bacillota</taxon>
        <taxon>Clostridia</taxon>
        <taxon>Lachnospirales</taxon>
        <taxon>Lachnospiraceae</taxon>
        <taxon>Lacrimispora</taxon>
    </lineage>
</organism>
<evidence type="ECO:0000313" key="3">
    <source>
        <dbReference type="EMBL" id="ADL03993.1"/>
    </source>
</evidence>
<feature type="compositionally biased region" description="Basic and acidic residues" evidence="1">
    <location>
        <begin position="509"/>
        <end position="518"/>
    </location>
</feature>
<proteinExistence type="predicted"/>
<keyword evidence="4" id="KW-1185">Reference proteome</keyword>
<dbReference type="eggNOG" id="COG2369">
    <property type="taxonomic scope" value="Bacteria"/>
</dbReference>
<reference evidence="3" key="1">
    <citation type="submission" date="2010-07" db="EMBL/GenBank/DDBJ databases">
        <title>Complete sequence of Clostridium saccharolyticum WM1.</title>
        <authorList>
            <consortium name="US DOE Joint Genome Institute"/>
            <person name="Lucas S."/>
            <person name="Copeland A."/>
            <person name="Lapidus A."/>
            <person name="Cheng J.-F."/>
            <person name="Bruce D."/>
            <person name="Goodwin L."/>
            <person name="Pitluck S."/>
            <person name="Chertkov O."/>
            <person name="Detter J.C."/>
            <person name="Han C."/>
            <person name="Tapia R."/>
            <person name="Land M."/>
            <person name="Hauser L."/>
            <person name="Chang Y.-J."/>
            <person name="Jeffries C."/>
            <person name="Kyrpides N."/>
            <person name="Ivanova N."/>
            <person name="Mikhailova N."/>
            <person name="Mouttaki H."/>
            <person name="Lin L."/>
            <person name="Zhou J."/>
            <person name="Hemme C.L."/>
            <person name="Woyke T."/>
        </authorList>
    </citation>
    <scope>NUCLEOTIDE SEQUENCE [LARGE SCALE GENOMIC DNA]</scope>
    <source>
        <strain evidence="3">WM1</strain>
    </source>
</reference>
<dbReference type="eggNOG" id="COG3209">
    <property type="taxonomic scope" value="Bacteria"/>
</dbReference>
<dbReference type="HOGENOM" id="CLU_017434_5_2_9"/>
<dbReference type="EMBL" id="CP002109">
    <property type="protein sequence ID" value="ADL03993.1"/>
    <property type="molecule type" value="Genomic_DNA"/>
</dbReference>
<feature type="region of interest" description="Disordered" evidence="1">
    <location>
        <begin position="463"/>
        <end position="486"/>
    </location>
</feature>
<feature type="domain" description="Phage head morphogenesis" evidence="2">
    <location>
        <begin position="189"/>
        <end position="292"/>
    </location>
</feature>
<evidence type="ECO:0000313" key="4">
    <source>
        <dbReference type="Proteomes" id="UP000001662"/>
    </source>
</evidence>
<dbReference type="AlphaFoldDB" id="D9R918"/>
<dbReference type="STRING" id="610130.Closa_1392"/>
<dbReference type="InterPro" id="IPR006528">
    <property type="entry name" value="Phage_head_morphogenesis_dom"/>
</dbReference>
<gene>
    <name evidence="3" type="ordered locus">Closa_1392</name>
</gene>
<evidence type="ECO:0000256" key="1">
    <source>
        <dbReference type="SAM" id="MobiDB-lite"/>
    </source>
</evidence>
<sequence>MSYWEDRQIIRYKAGEKTINQYYKDLEKAFIQAKKEIQQVIDLFYMRYADENGVTYAKARKLLSKAEIGELKDFIDKVKENMGKYNLDVENMSIKARVTRYEALEKQIDAVLQKLYAVDYEYNGSLTLEQVYKGSYYQTWYNIDQYTGFHKEFAQISPSLIDTYINYPFDGAKFSTRLWKKKAYLQQQLMESMTTMMIQGKHPSTLSKGFAKKFGRSQWEAYRLLHTEASFVMSQATHDVYKEDGVDKYEYIAALDSRTCEICRPLDKKVFDTEDAVTGVNMAPMHALCRCTDAPYYEDTPTAGMKRIARDPETGESYKVPAGMSYDEWHTKYIENDPQKALAELKILHKNGDMEQYKDYKAIFGKDIAESFAEFQDMKYTKVEKWKEVKAEKQSRINQMDFSQMGKLKERLGNKEVRLWYKSQDEKIPNLVDGTKSSREQAIRAFNLRNEYRTQARELMKDKKAREELDRNHKNPSFEQIMEHKKKKYGLTDEEAYQDIIRSSATTNKKYDRIAGVEREEEER</sequence>
<dbReference type="KEGG" id="csh:Closa_1392"/>